<reference evidence="7 8" key="1">
    <citation type="submission" date="2015-11" db="EMBL/GenBank/DDBJ databases">
        <title>Permanent draft genome of Psychrobacter piscatorii LQ58.</title>
        <authorList>
            <person name="Zhou M."/>
            <person name="Dong B."/>
            <person name="Liu Q."/>
        </authorList>
    </citation>
    <scope>NUCLEOTIDE SEQUENCE [LARGE SCALE GENOMIC DNA]</scope>
    <source>
        <strain evidence="7 8">LQ58</strain>
    </source>
</reference>
<feature type="transmembrane region" description="Helical" evidence="6">
    <location>
        <begin position="135"/>
        <end position="154"/>
    </location>
</feature>
<feature type="transmembrane region" description="Helical" evidence="6">
    <location>
        <begin position="41"/>
        <end position="66"/>
    </location>
</feature>
<dbReference type="Pfam" id="PF01810">
    <property type="entry name" value="LysE"/>
    <property type="match status" value="1"/>
</dbReference>
<evidence type="ECO:0000256" key="3">
    <source>
        <dbReference type="ARBA" id="ARBA00022692"/>
    </source>
</evidence>
<feature type="transmembrane region" description="Helical" evidence="6">
    <location>
        <begin position="6"/>
        <end position="29"/>
    </location>
</feature>
<protein>
    <submittedName>
        <fullName evidence="7">Homoserine lactone transporter</fullName>
    </submittedName>
</protein>
<evidence type="ECO:0000313" key="8">
    <source>
        <dbReference type="Proteomes" id="UP000051202"/>
    </source>
</evidence>
<keyword evidence="8" id="KW-1185">Reference proteome</keyword>
<dbReference type="PIRSF" id="PIRSF006324">
    <property type="entry name" value="LeuE"/>
    <property type="match status" value="1"/>
</dbReference>
<dbReference type="GO" id="GO:0015171">
    <property type="term" value="F:amino acid transmembrane transporter activity"/>
    <property type="evidence" value="ECO:0007669"/>
    <property type="project" value="TreeGrafter"/>
</dbReference>
<evidence type="ECO:0000256" key="4">
    <source>
        <dbReference type="ARBA" id="ARBA00022989"/>
    </source>
</evidence>
<keyword evidence="2" id="KW-1003">Cell membrane</keyword>
<name>A0A0T6DUY2_9GAMM</name>
<dbReference type="PANTHER" id="PTHR30086:SF20">
    <property type="entry name" value="ARGININE EXPORTER PROTEIN ARGO-RELATED"/>
    <property type="match status" value="1"/>
</dbReference>
<comment type="caution">
    <text evidence="7">The sequence shown here is derived from an EMBL/GenBank/DDBJ whole genome shotgun (WGS) entry which is preliminary data.</text>
</comment>
<dbReference type="Proteomes" id="UP000051202">
    <property type="component" value="Unassembled WGS sequence"/>
</dbReference>
<dbReference type="PANTHER" id="PTHR30086">
    <property type="entry name" value="ARGININE EXPORTER PROTEIN ARGO"/>
    <property type="match status" value="1"/>
</dbReference>
<evidence type="ECO:0000313" key="7">
    <source>
        <dbReference type="EMBL" id="KRU23659.1"/>
    </source>
</evidence>
<dbReference type="EMBL" id="LNDJ01000001">
    <property type="protein sequence ID" value="KRU23659.1"/>
    <property type="molecule type" value="Genomic_DNA"/>
</dbReference>
<keyword evidence="5 6" id="KW-0472">Membrane</keyword>
<gene>
    <name evidence="7" type="ORF">AS194_00105</name>
</gene>
<evidence type="ECO:0000256" key="1">
    <source>
        <dbReference type="ARBA" id="ARBA00004651"/>
    </source>
</evidence>
<dbReference type="GO" id="GO:0005886">
    <property type="term" value="C:plasma membrane"/>
    <property type="evidence" value="ECO:0007669"/>
    <property type="project" value="UniProtKB-SubCell"/>
</dbReference>
<keyword evidence="4 6" id="KW-1133">Transmembrane helix</keyword>
<comment type="subcellular location">
    <subcellularLocation>
        <location evidence="1">Cell membrane</location>
        <topology evidence="1">Multi-pass membrane protein</topology>
    </subcellularLocation>
</comment>
<accession>A0A0T6DUY2</accession>
<keyword evidence="3 6" id="KW-0812">Transmembrane</keyword>
<evidence type="ECO:0000256" key="2">
    <source>
        <dbReference type="ARBA" id="ARBA00022475"/>
    </source>
</evidence>
<proteinExistence type="predicted"/>
<organism evidence="7 8">
    <name type="scientific">Psychrobacter piscatorii</name>
    <dbReference type="NCBI Taxonomy" id="554343"/>
    <lineage>
        <taxon>Bacteria</taxon>
        <taxon>Pseudomonadati</taxon>
        <taxon>Pseudomonadota</taxon>
        <taxon>Gammaproteobacteria</taxon>
        <taxon>Moraxellales</taxon>
        <taxon>Moraxellaceae</taxon>
        <taxon>Psychrobacter</taxon>
    </lineage>
</organism>
<evidence type="ECO:0000256" key="5">
    <source>
        <dbReference type="ARBA" id="ARBA00023136"/>
    </source>
</evidence>
<dbReference type="InterPro" id="IPR001123">
    <property type="entry name" value="LeuE-type"/>
</dbReference>
<dbReference type="AlphaFoldDB" id="A0A0T6DUY2"/>
<sequence>MFGIENYLGFVLAAILLNLTPGTDSMYIITRSVSQGQAAGVYSVLGITSGALVHTLFAALGLSVLLANSPTAFMLVKYIGAAYLCYLGFKMLTSKNSNSIANHLSKAQNVTNQKAVDGWKIYQQGMLTNVFNPKVALFFIAFFPQFIDASYAYGTLSFSILGLTFATTGFIWCLCLALLAARFSTHLRENPSIETMLNRVSGMVFIGLGIKLLTEES</sequence>
<feature type="transmembrane region" description="Helical" evidence="6">
    <location>
        <begin position="160"/>
        <end position="184"/>
    </location>
</feature>
<evidence type="ECO:0000256" key="6">
    <source>
        <dbReference type="SAM" id="Phobius"/>
    </source>
</evidence>
<dbReference type="RefSeq" id="WP_058023471.1">
    <property type="nucleotide sequence ID" value="NZ_LNDJ01000001.1"/>
</dbReference>